<comment type="caution">
    <text evidence="10">The sequence shown here is derived from an EMBL/GenBank/DDBJ whole genome shotgun (WGS) entry which is preliminary data.</text>
</comment>
<feature type="transmembrane region" description="Helical" evidence="8">
    <location>
        <begin position="103"/>
        <end position="119"/>
    </location>
</feature>
<feature type="transmembrane region" description="Helical" evidence="8">
    <location>
        <begin position="410"/>
        <end position="426"/>
    </location>
</feature>
<feature type="transmembrane region" description="Helical" evidence="8">
    <location>
        <begin position="26"/>
        <end position="46"/>
    </location>
</feature>
<feature type="transmembrane region" description="Helical" evidence="8">
    <location>
        <begin position="484"/>
        <end position="502"/>
    </location>
</feature>
<evidence type="ECO:0000256" key="1">
    <source>
        <dbReference type="ARBA" id="ARBA00004651"/>
    </source>
</evidence>
<keyword evidence="11" id="KW-1185">Reference proteome</keyword>
<evidence type="ECO:0000259" key="9">
    <source>
        <dbReference type="Pfam" id="PF13515"/>
    </source>
</evidence>
<feature type="transmembrane region" description="Helical" evidence="8">
    <location>
        <begin position="126"/>
        <end position="144"/>
    </location>
</feature>
<feature type="region of interest" description="Disordered" evidence="7">
    <location>
        <begin position="742"/>
        <end position="761"/>
    </location>
</feature>
<feature type="transmembrane region" description="Helical" evidence="8">
    <location>
        <begin position="78"/>
        <end position="97"/>
    </location>
</feature>
<feature type="domain" description="Integral membrane bound transporter" evidence="9">
    <location>
        <begin position="397"/>
        <end position="521"/>
    </location>
</feature>
<proteinExistence type="inferred from homology"/>
<organism evidence="10 11">
    <name type="scientific">Pseudonocardia ailaonensis</name>
    <dbReference type="NCBI Taxonomy" id="367279"/>
    <lineage>
        <taxon>Bacteria</taxon>
        <taxon>Bacillati</taxon>
        <taxon>Actinomycetota</taxon>
        <taxon>Actinomycetes</taxon>
        <taxon>Pseudonocardiales</taxon>
        <taxon>Pseudonocardiaceae</taxon>
        <taxon>Pseudonocardia</taxon>
    </lineage>
</organism>
<feature type="transmembrane region" description="Helical" evidence="8">
    <location>
        <begin position="52"/>
        <end position="69"/>
    </location>
</feature>
<keyword evidence="3 8" id="KW-0812">Transmembrane</keyword>
<keyword evidence="5 8" id="KW-0472">Membrane</keyword>
<evidence type="ECO:0000256" key="4">
    <source>
        <dbReference type="ARBA" id="ARBA00022989"/>
    </source>
</evidence>
<evidence type="ECO:0000256" key="2">
    <source>
        <dbReference type="ARBA" id="ARBA00022475"/>
    </source>
</evidence>
<feature type="transmembrane region" description="Helical" evidence="8">
    <location>
        <begin position="150"/>
        <end position="171"/>
    </location>
</feature>
<reference evidence="10 11" key="1">
    <citation type="journal article" date="2019" name="Int. J. Syst. Evol. Microbiol.">
        <title>The Global Catalogue of Microorganisms (GCM) 10K type strain sequencing project: providing services to taxonomists for standard genome sequencing and annotation.</title>
        <authorList>
            <consortium name="The Broad Institute Genomics Platform"/>
            <consortium name="The Broad Institute Genome Sequencing Center for Infectious Disease"/>
            <person name="Wu L."/>
            <person name="Ma J."/>
        </authorList>
    </citation>
    <scope>NUCLEOTIDE SEQUENCE [LARGE SCALE GENOMIC DNA]</scope>
    <source>
        <strain evidence="10 11">JCM 16009</strain>
    </source>
</reference>
<keyword evidence="4 8" id="KW-1133">Transmembrane helix</keyword>
<accession>A0ABN2MN85</accession>
<gene>
    <name evidence="10" type="ORF">GCM10009836_07220</name>
</gene>
<evidence type="ECO:0000256" key="8">
    <source>
        <dbReference type="SAM" id="Phobius"/>
    </source>
</evidence>
<dbReference type="RefSeq" id="WP_344412296.1">
    <property type="nucleotide sequence ID" value="NZ_BAAAQK010000003.1"/>
</dbReference>
<feature type="region of interest" description="Disordered" evidence="7">
    <location>
        <begin position="653"/>
        <end position="712"/>
    </location>
</feature>
<sequence>MRGRAWVGELRTWVTGVDPGLGRLRLAGVAVAAMVLAVAIMSVVRVVSGRPITVVLFAAVLAMISNLAVNEPAAGRRAATTALMIPPAAAAIVVGTLLSAHKLVSDIVFVLVMMLAVYIRRFGPRGMALGMALFMPYFFTQFLQARPAELPWLLIAALAGIGSTLLLRCWVFAEKPEKVLDRLLRATVAHVHAVAAAVIDVLEAPADDRPDIDRALAVLHRRRVRLNDTMLLVVDRIEQRSGDEPVADDRRLSLEVADLELAAERLAVATRRLADDPTRPGALDPELRRSMIAGVRGIVAATATGAPPGLRSTALDGARRAVDALVAEHSGVRPREQRVAFAVTRLADALEAEGRIPEPVGTALEDLADEEPRPGREPDRISLSTRQAVQVGVATSLAIVAGELISPARWYWAVVAAFVVFAGTASRGDVLTRGGQRLLGTVGGVVAGMVLAFLVGGHVIATLVLLAVCVFLALYLVRISTALMAFWITAVLALLYGLLGQFSVETLVLRVVETAVGGALGGLAGFLVLPKHTRAAFRDALDDTVAAVDACLDAAVDRITGRPPVDSPVELAREVDEQLGILRARAKPLDNPLPRRHGRGSYQRALRVLTAVDHYARALALASERLDVPEWAPTLDPAAARVRANIAALGGLLRPDGRGSDRQASKSPARYGTDGQGADGQGADGQGADGQGAEPDVESAEQVVDEAESWASTCDSAPLRRELLGAIRLLRRIDQVVVGFAGDLSGTAPDPDRAPGTPVRH</sequence>
<evidence type="ECO:0000256" key="5">
    <source>
        <dbReference type="ARBA" id="ARBA00023136"/>
    </source>
</evidence>
<dbReference type="Pfam" id="PF13515">
    <property type="entry name" value="FUSC_2"/>
    <property type="match status" value="1"/>
</dbReference>
<evidence type="ECO:0000313" key="10">
    <source>
        <dbReference type="EMBL" id="GAA1831789.1"/>
    </source>
</evidence>
<evidence type="ECO:0000313" key="11">
    <source>
        <dbReference type="Proteomes" id="UP001500449"/>
    </source>
</evidence>
<comment type="similarity">
    <text evidence="6">Belongs to the YccS/YhfK family.</text>
</comment>
<keyword evidence="2" id="KW-1003">Cell membrane</keyword>
<comment type="subcellular location">
    <subcellularLocation>
        <location evidence="1">Cell membrane</location>
        <topology evidence="1">Multi-pass membrane protein</topology>
    </subcellularLocation>
</comment>
<dbReference type="EMBL" id="BAAAQK010000003">
    <property type="protein sequence ID" value="GAA1831789.1"/>
    <property type="molecule type" value="Genomic_DNA"/>
</dbReference>
<name>A0ABN2MN85_9PSEU</name>
<dbReference type="InterPro" id="IPR049453">
    <property type="entry name" value="Memb_transporter_dom"/>
</dbReference>
<protein>
    <submittedName>
        <fullName evidence="10">FUSC family protein</fullName>
    </submittedName>
</protein>
<evidence type="ECO:0000256" key="6">
    <source>
        <dbReference type="ARBA" id="ARBA00043993"/>
    </source>
</evidence>
<dbReference type="PANTHER" id="PTHR30509:SF9">
    <property type="entry name" value="MULTIDRUG RESISTANCE PROTEIN MDTO"/>
    <property type="match status" value="1"/>
</dbReference>
<feature type="transmembrane region" description="Helical" evidence="8">
    <location>
        <begin position="508"/>
        <end position="529"/>
    </location>
</feature>
<feature type="compositionally biased region" description="Basic and acidic residues" evidence="7">
    <location>
        <begin position="655"/>
        <end position="664"/>
    </location>
</feature>
<evidence type="ECO:0000256" key="7">
    <source>
        <dbReference type="SAM" id="MobiDB-lite"/>
    </source>
</evidence>
<evidence type="ECO:0000256" key="3">
    <source>
        <dbReference type="ARBA" id="ARBA00022692"/>
    </source>
</evidence>
<dbReference type="Proteomes" id="UP001500449">
    <property type="component" value="Unassembled WGS sequence"/>
</dbReference>
<feature type="compositionally biased region" description="Acidic residues" evidence="7">
    <location>
        <begin position="695"/>
        <end position="708"/>
    </location>
</feature>
<dbReference type="PANTHER" id="PTHR30509">
    <property type="entry name" value="P-HYDROXYBENZOIC ACID EFFLUX PUMP SUBUNIT-RELATED"/>
    <property type="match status" value="1"/>
</dbReference>
<feature type="compositionally biased region" description="Gly residues" evidence="7">
    <location>
        <begin position="674"/>
        <end position="690"/>
    </location>
</feature>